<dbReference type="GO" id="GO:0016925">
    <property type="term" value="P:protein sumoylation"/>
    <property type="evidence" value="ECO:0000318"/>
    <property type="project" value="GO_Central"/>
</dbReference>
<evidence type="ECO:0000313" key="19">
    <source>
        <dbReference type="Ensembl" id="ENSCINP00000030774.1"/>
    </source>
</evidence>
<comment type="subcellular location">
    <subcellularLocation>
        <location evidence="1">Nucleus</location>
    </subcellularLocation>
</comment>
<evidence type="ECO:0000256" key="16">
    <source>
        <dbReference type="SAM" id="MobiDB-lite"/>
    </source>
</evidence>
<dbReference type="InterPro" id="IPR028077">
    <property type="entry name" value="UAE_UbL_dom"/>
</dbReference>
<dbReference type="PANTHER" id="PTHR10953">
    <property type="entry name" value="UBIQUITIN-ACTIVATING ENZYME E1"/>
    <property type="match status" value="1"/>
</dbReference>
<comment type="subunit">
    <text evidence="11">Heterodimer.</text>
</comment>
<sequence length="627" mass="70224">SSEVNTPLSSSVLTDVNNAKLFVVGAGGIGCELLKNLVLTGFRNIEVIDLDTIDVSNLNRQFLFQKKHVGKSKAMVAKESVLRLCPKANINARHDSIFNPQYNMQFFKQFDLVLNALDNRAARNHVNRMCLAADVPLIESGSAGYLGQVTVIKKSVTECYECQPAPRQKSFPGCTIRNTPSELIHCIVWAKYLFNQLFGEEDADQDVSPDTADPEAANNPGEKGDGSSEENNSHDLDKPRISTREWARECDYDAEKIFNKLFHTDINYLLSMDKLWQKRTPPKPVLWAECQEIQERQLDHQTVMTLQENARLFSESINALKDEFKKQGDGGMLVWDKDEDPAMNFTSSVANIRAHIFHIEEKSCFEVKSMAGNIIPAIASTNAIVAGLIVLQALCLIRKRFADCRTVYVCEAVNDTKKLLKPCTLDPPKRGCYVCAEKPEITLKLNTKTLTCEQFRDKILKSHLGMLAPDVEILDGRGTILISSEEDEEENQSLGQTLDSFNITHGSRLRADDFLQNYDIVVNILHEENLPDDMIFQVSETKGTIGASAEKETTPENNTEENSVVQEDKIEIIEDADPSASQDEIPRKRKRSSTNDKDSVLIDSSKRSKQCDDSVIVNDDNNVVVLD</sequence>
<keyword evidence="5 11" id="KW-0479">Metal-binding</keyword>
<dbReference type="FunFam" id="3.10.290.20:FF:000008">
    <property type="entry name" value="SUMO-activating enzyme subunit"/>
    <property type="match status" value="1"/>
</dbReference>
<dbReference type="GO" id="GO:0005524">
    <property type="term" value="F:ATP binding"/>
    <property type="evidence" value="ECO:0007669"/>
    <property type="project" value="UniProtKB-UniRule"/>
</dbReference>
<comment type="similarity">
    <text evidence="3 11">Belongs to the ubiquitin-activating E1 family.</text>
</comment>
<dbReference type="AlphaFoldDB" id="H2XM91"/>
<dbReference type="InterPro" id="IPR045886">
    <property type="entry name" value="ThiF/MoeB/HesA"/>
</dbReference>
<dbReference type="GO" id="GO:0046872">
    <property type="term" value="F:metal ion binding"/>
    <property type="evidence" value="ECO:0007669"/>
    <property type="project" value="UniProtKB-KW"/>
</dbReference>
<dbReference type="FunFam" id="3.50.50.80:FF:000002">
    <property type="entry name" value="SUMO-activating enzyme subunit 2"/>
    <property type="match status" value="1"/>
</dbReference>
<feature type="binding site" evidence="13">
    <location>
        <position position="73"/>
    </location>
    <ligand>
        <name>ATP</name>
        <dbReference type="ChEBI" id="CHEBI:30616"/>
    </ligand>
</feature>
<dbReference type="InParanoid" id="H2XM91"/>
<feature type="binding site" evidence="14">
    <location>
        <position position="435"/>
    </location>
    <ligand>
        <name>Zn(2+)</name>
        <dbReference type="ChEBI" id="CHEBI:29105"/>
    </ligand>
</feature>
<dbReference type="UniPathway" id="UPA00886"/>
<evidence type="ECO:0000256" key="14">
    <source>
        <dbReference type="PIRSR" id="PIRSR039133-3"/>
    </source>
</evidence>
<dbReference type="FunFam" id="3.40.50.720:FF:000618">
    <property type="entry name" value="SUMO-activating enzyme subunit 2"/>
    <property type="match status" value="1"/>
</dbReference>
<dbReference type="Proteomes" id="UP000008144">
    <property type="component" value="Chromosome 10"/>
</dbReference>
<evidence type="ECO:0000256" key="9">
    <source>
        <dbReference type="ARBA" id="ARBA00022840"/>
    </source>
</evidence>
<reference evidence="19" key="2">
    <citation type="journal article" date="2008" name="Genome Biol.">
        <title>Improved genome assembly and evidence-based global gene model set for the chordate Ciona intestinalis: new insight into intron and operon populations.</title>
        <authorList>
            <person name="Satou Y."/>
            <person name="Mineta K."/>
            <person name="Ogasawara M."/>
            <person name="Sasakura Y."/>
            <person name="Shoguchi E."/>
            <person name="Ueno K."/>
            <person name="Yamada L."/>
            <person name="Matsumoto J."/>
            <person name="Wasserscheid J."/>
            <person name="Dewar K."/>
            <person name="Wiley G.B."/>
            <person name="Macmil S.L."/>
            <person name="Roe B.A."/>
            <person name="Zeller R.W."/>
            <person name="Hastings K.E."/>
            <person name="Lemaire P."/>
            <person name="Lindquist E."/>
            <person name="Endo T."/>
            <person name="Hotta K."/>
            <person name="Inaba K."/>
        </authorList>
    </citation>
    <scope>NUCLEOTIDE SEQUENCE [LARGE SCALE GENOMIC DNA]</scope>
    <source>
        <strain evidence="19">wild type</strain>
    </source>
</reference>
<dbReference type="InterPro" id="IPR000594">
    <property type="entry name" value="ThiF_NAD_FAD-bd"/>
</dbReference>
<keyword evidence="7 11" id="KW-0833">Ubl conjugation pathway</keyword>
<dbReference type="GeneTree" id="ENSGT00550000074924"/>
<accession>H2XM91</accession>
<feature type="binding site" evidence="14">
    <location>
        <position position="159"/>
    </location>
    <ligand>
        <name>Zn(2+)</name>
        <dbReference type="ChEBI" id="CHEBI:29105"/>
    </ligand>
</feature>
<feature type="binding site" evidence="13">
    <location>
        <begin position="57"/>
        <end position="60"/>
    </location>
    <ligand>
        <name>ATP</name>
        <dbReference type="ChEBI" id="CHEBI:30616"/>
    </ligand>
</feature>
<evidence type="ECO:0000256" key="15">
    <source>
        <dbReference type="PROSITE-ProRule" id="PRU10132"/>
    </source>
</evidence>
<dbReference type="InterPro" id="IPR042449">
    <property type="entry name" value="Ub-E1_IAD_1"/>
</dbReference>
<dbReference type="OMA" id="TPSEHIH"/>
<evidence type="ECO:0000256" key="12">
    <source>
        <dbReference type="PIRSR" id="PIRSR039133-1"/>
    </source>
</evidence>
<feature type="region of interest" description="Disordered" evidence="16">
    <location>
        <begin position="572"/>
        <end position="614"/>
    </location>
</feature>
<dbReference type="STRING" id="7719.ENSCINP00000030774"/>
<dbReference type="GO" id="GO:0019948">
    <property type="term" value="F:SUMO activating enzyme activity"/>
    <property type="evidence" value="ECO:0000318"/>
    <property type="project" value="GO_Central"/>
</dbReference>
<keyword evidence="8 11" id="KW-0862">Zinc</keyword>
<dbReference type="GO" id="GO:0033334">
    <property type="term" value="P:fin morphogenesis"/>
    <property type="evidence" value="ECO:0007669"/>
    <property type="project" value="Ensembl"/>
</dbReference>
<evidence type="ECO:0000256" key="8">
    <source>
        <dbReference type="ARBA" id="ARBA00022833"/>
    </source>
</evidence>
<feature type="compositionally biased region" description="Basic and acidic residues" evidence="16">
    <location>
        <begin position="222"/>
        <end position="240"/>
    </location>
</feature>
<evidence type="ECO:0000256" key="1">
    <source>
        <dbReference type="ARBA" id="ARBA00004123"/>
    </source>
</evidence>
<comment type="pathway">
    <text evidence="2 11">Protein modification; protein sumoylation.</text>
</comment>
<dbReference type="InterPro" id="IPR023318">
    <property type="entry name" value="Ub_act_enz_dom_a_sf"/>
</dbReference>
<dbReference type="SUPFAM" id="SSF69572">
    <property type="entry name" value="Activating enzymes of the ubiquitin-like proteins"/>
    <property type="match status" value="1"/>
</dbReference>
<feature type="region of interest" description="Disordered" evidence="16">
    <location>
        <begin position="203"/>
        <end position="240"/>
    </location>
</feature>
<dbReference type="Gene3D" id="3.10.290.20">
    <property type="entry name" value="Ubiquitin-like 2 activating enzyme e1b. Chain: B, domain 3"/>
    <property type="match status" value="1"/>
</dbReference>
<keyword evidence="9 11" id="KW-0067">ATP-binding</keyword>
<evidence type="ECO:0000256" key="2">
    <source>
        <dbReference type="ARBA" id="ARBA00004718"/>
    </source>
</evidence>
<feature type="active site" description="Glycyl thioester intermediate" evidence="12 15">
    <location>
        <position position="174"/>
    </location>
</feature>
<name>H2XM91_CIOIN</name>
<evidence type="ECO:0000256" key="5">
    <source>
        <dbReference type="ARBA" id="ARBA00022723"/>
    </source>
</evidence>
<feature type="binding site" evidence="13">
    <location>
        <begin position="25"/>
        <end position="30"/>
    </location>
    <ligand>
        <name>ATP</name>
        <dbReference type="ChEBI" id="CHEBI:30616"/>
    </ligand>
</feature>
<evidence type="ECO:0000256" key="7">
    <source>
        <dbReference type="ARBA" id="ARBA00022786"/>
    </source>
</evidence>
<proteinExistence type="inferred from homology"/>
<protein>
    <recommendedName>
        <fullName evidence="11">SUMO-activating enzyme subunit</fullName>
    </recommendedName>
</protein>
<dbReference type="FunFam" id="1.10.10.520:FF:000006">
    <property type="entry name" value="SUMO-activating enzyme subunit"/>
    <property type="match status" value="1"/>
</dbReference>
<feature type="domain" description="Ubiquitin/SUMO-activating enzyme ubiquitin-like" evidence="18">
    <location>
        <begin position="443"/>
        <end position="529"/>
    </location>
</feature>
<dbReference type="Pfam" id="PF00899">
    <property type="entry name" value="ThiF"/>
    <property type="match status" value="1"/>
</dbReference>
<evidence type="ECO:0000259" key="18">
    <source>
        <dbReference type="Pfam" id="PF14732"/>
    </source>
</evidence>
<keyword evidence="20" id="KW-1185">Reference proteome</keyword>
<evidence type="ECO:0000256" key="11">
    <source>
        <dbReference type="PIRNR" id="PIRNR039133"/>
    </source>
</evidence>
<evidence type="ECO:0000256" key="6">
    <source>
        <dbReference type="ARBA" id="ARBA00022741"/>
    </source>
</evidence>
<feature type="binding site" evidence="13">
    <location>
        <begin position="96"/>
        <end position="97"/>
    </location>
    <ligand>
        <name>ATP</name>
        <dbReference type="ChEBI" id="CHEBI:30616"/>
    </ligand>
</feature>
<keyword evidence="4" id="KW-0808">Transferase</keyword>
<evidence type="ECO:0000256" key="10">
    <source>
        <dbReference type="ARBA" id="ARBA00023242"/>
    </source>
</evidence>
<reference evidence="19" key="3">
    <citation type="submission" date="2025-08" db="UniProtKB">
        <authorList>
            <consortium name="Ensembl"/>
        </authorList>
    </citation>
    <scope>IDENTIFICATION</scope>
</reference>
<dbReference type="GO" id="GO:0005737">
    <property type="term" value="C:cytoplasm"/>
    <property type="evidence" value="ECO:0000318"/>
    <property type="project" value="GO_Central"/>
</dbReference>
<dbReference type="InterPro" id="IPR033127">
    <property type="entry name" value="UBQ-activ_enz_E1_Cys_AS"/>
</dbReference>
<dbReference type="HOGENOM" id="CLU_013325_7_4_1"/>
<keyword evidence="10" id="KW-0539">Nucleus</keyword>
<evidence type="ECO:0000256" key="4">
    <source>
        <dbReference type="ARBA" id="ARBA00022679"/>
    </source>
</evidence>
<dbReference type="EMBL" id="EAAA01000606">
    <property type="status" value="NOT_ANNOTATED_CDS"/>
    <property type="molecule type" value="Genomic_DNA"/>
</dbReference>
<feature type="compositionally biased region" description="Basic and acidic residues" evidence="16">
    <location>
        <begin position="593"/>
        <end position="612"/>
    </location>
</feature>
<feature type="binding site" evidence="13">
    <location>
        <begin position="118"/>
        <end position="123"/>
    </location>
    <ligand>
        <name>ATP</name>
        <dbReference type="ChEBI" id="CHEBI:30616"/>
    </ligand>
</feature>
<dbReference type="Ensembl" id="ENSCINT00000031115.1">
    <property type="protein sequence ID" value="ENSCINP00000030774.1"/>
    <property type="gene ID" value="ENSCING00000022397.1"/>
</dbReference>
<reference evidence="20" key="1">
    <citation type="journal article" date="2002" name="Science">
        <title>The draft genome of Ciona intestinalis: insights into chordate and vertebrate origins.</title>
        <authorList>
            <person name="Dehal P."/>
            <person name="Satou Y."/>
            <person name="Campbell R.K."/>
            <person name="Chapman J."/>
            <person name="Degnan B."/>
            <person name="De Tomaso A."/>
            <person name="Davidson B."/>
            <person name="Di Gregorio A."/>
            <person name="Gelpke M."/>
            <person name="Goodstein D.M."/>
            <person name="Harafuji N."/>
            <person name="Hastings K.E."/>
            <person name="Ho I."/>
            <person name="Hotta K."/>
            <person name="Huang W."/>
            <person name="Kawashima T."/>
            <person name="Lemaire P."/>
            <person name="Martinez D."/>
            <person name="Meinertzhagen I.A."/>
            <person name="Necula S."/>
            <person name="Nonaka M."/>
            <person name="Putnam N."/>
            <person name="Rash S."/>
            <person name="Saiga H."/>
            <person name="Satake M."/>
            <person name="Terry A."/>
            <person name="Yamada L."/>
            <person name="Wang H.G."/>
            <person name="Awazu S."/>
            <person name="Azumi K."/>
            <person name="Boore J."/>
            <person name="Branno M."/>
            <person name="Chin-Bow S."/>
            <person name="DeSantis R."/>
            <person name="Doyle S."/>
            <person name="Francino P."/>
            <person name="Keys D.N."/>
            <person name="Haga S."/>
            <person name="Hayashi H."/>
            <person name="Hino K."/>
            <person name="Imai K.S."/>
            <person name="Inaba K."/>
            <person name="Kano S."/>
            <person name="Kobayashi K."/>
            <person name="Kobayashi M."/>
            <person name="Lee B.I."/>
            <person name="Makabe K.W."/>
            <person name="Manohar C."/>
            <person name="Matassi G."/>
            <person name="Medina M."/>
            <person name="Mochizuki Y."/>
            <person name="Mount S."/>
            <person name="Morishita T."/>
            <person name="Miura S."/>
            <person name="Nakayama A."/>
            <person name="Nishizaka S."/>
            <person name="Nomoto H."/>
            <person name="Ohta F."/>
            <person name="Oishi K."/>
            <person name="Rigoutsos I."/>
            <person name="Sano M."/>
            <person name="Sasaki A."/>
            <person name="Sasakura Y."/>
            <person name="Shoguchi E."/>
            <person name="Shin-i T."/>
            <person name="Spagnuolo A."/>
            <person name="Stainier D."/>
            <person name="Suzuki M.M."/>
            <person name="Tassy O."/>
            <person name="Takatori N."/>
            <person name="Tokuoka M."/>
            <person name="Yagi K."/>
            <person name="Yoshizaki F."/>
            <person name="Wada S."/>
            <person name="Zhang C."/>
            <person name="Hyatt P.D."/>
            <person name="Larimer F."/>
            <person name="Detter C."/>
            <person name="Doggett N."/>
            <person name="Glavina T."/>
            <person name="Hawkins T."/>
            <person name="Richardson P."/>
            <person name="Lucas S."/>
            <person name="Kohara Y."/>
            <person name="Levine M."/>
            <person name="Satoh N."/>
            <person name="Rokhsar D.S."/>
        </authorList>
    </citation>
    <scope>NUCLEOTIDE SEQUENCE [LARGE SCALE GENOMIC DNA]</scope>
</reference>
<dbReference type="GO" id="GO:0016740">
    <property type="term" value="F:transferase activity"/>
    <property type="evidence" value="ECO:0007669"/>
    <property type="project" value="UniProtKB-KW"/>
</dbReference>
<keyword evidence="6 11" id="KW-0547">Nucleotide-binding</keyword>
<dbReference type="Gene3D" id="1.10.10.520">
    <property type="entry name" value="Ubiquitin activating enzymes (Uba3). Chain: B, domain 2"/>
    <property type="match status" value="1"/>
</dbReference>
<reference evidence="19" key="4">
    <citation type="submission" date="2025-09" db="UniProtKB">
        <authorList>
            <consortium name="Ensembl"/>
        </authorList>
    </citation>
    <scope>IDENTIFICATION</scope>
</reference>
<dbReference type="GO" id="GO:0007420">
    <property type="term" value="P:brain development"/>
    <property type="evidence" value="ECO:0007669"/>
    <property type="project" value="Ensembl"/>
</dbReference>
<evidence type="ECO:0000259" key="17">
    <source>
        <dbReference type="Pfam" id="PF00899"/>
    </source>
</evidence>
<feature type="binding site" evidence="13">
    <location>
        <position position="49"/>
    </location>
    <ligand>
        <name>ATP</name>
        <dbReference type="ChEBI" id="CHEBI:30616"/>
    </ligand>
</feature>
<evidence type="ECO:0000256" key="13">
    <source>
        <dbReference type="PIRSR" id="PIRSR039133-2"/>
    </source>
</evidence>
<dbReference type="Pfam" id="PF14732">
    <property type="entry name" value="UAE_UbL"/>
    <property type="match status" value="1"/>
</dbReference>
<dbReference type="FunCoup" id="H2XM91">
    <property type="interactions" value="1359"/>
</dbReference>
<dbReference type="PIRSF" id="PIRSF039133">
    <property type="entry name" value="SUMO_E1B"/>
    <property type="match status" value="1"/>
</dbReference>
<evidence type="ECO:0000313" key="20">
    <source>
        <dbReference type="Proteomes" id="UP000008144"/>
    </source>
</evidence>
<dbReference type="PANTHER" id="PTHR10953:SF5">
    <property type="entry name" value="SUMO-ACTIVATING ENZYME SUBUNIT 2"/>
    <property type="match status" value="1"/>
</dbReference>
<feature type="domain" description="THIF-type NAD/FAD binding fold" evidence="17">
    <location>
        <begin position="13"/>
        <end position="400"/>
    </location>
</feature>
<dbReference type="InterPro" id="IPR030661">
    <property type="entry name" value="Uba2"/>
</dbReference>
<dbReference type="GO" id="GO:0031510">
    <property type="term" value="C:SUMO activating enzyme complex"/>
    <property type="evidence" value="ECO:0000318"/>
    <property type="project" value="GO_Central"/>
</dbReference>
<feature type="binding site" evidence="14">
    <location>
        <position position="432"/>
    </location>
    <ligand>
        <name>Zn(2+)</name>
        <dbReference type="ChEBI" id="CHEBI:29105"/>
    </ligand>
</feature>
<evidence type="ECO:0000256" key="3">
    <source>
        <dbReference type="ARBA" id="ARBA00005673"/>
    </source>
</evidence>
<organism evidence="19 20">
    <name type="scientific">Ciona intestinalis</name>
    <name type="common">Transparent sea squirt</name>
    <name type="synonym">Ascidia intestinalis</name>
    <dbReference type="NCBI Taxonomy" id="7719"/>
    <lineage>
        <taxon>Eukaryota</taxon>
        <taxon>Metazoa</taxon>
        <taxon>Chordata</taxon>
        <taxon>Tunicata</taxon>
        <taxon>Ascidiacea</taxon>
        <taxon>Phlebobranchia</taxon>
        <taxon>Cionidae</taxon>
        <taxon>Ciona</taxon>
    </lineage>
</organism>
<dbReference type="Gene3D" id="3.50.50.80">
    <property type="entry name" value="Ubiquitin-activating enzyme E1, inactive adenylation domain, subdomain 1"/>
    <property type="match status" value="1"/>
</dbReference>
<dbReference type="GO" id="GO:0061035">
    <property type="term" value="P:regulation of cartilage development"/>
    <property type="evidence" value="ECO:0007669"/>
    <property type="project" value="Ensembl"/>
</dbReference>
<dbReference type="PROSITE" id="PS00865">
    <property type="entry name" value="UBIQUITIN_ACTIVAT_2"/>
    <property type="match status" value="1"/>
</dbReference>
<feature type="binding site" evidence="14">
    <location>
        <position position="162"/>
    </location>
    <ligand>
        <name>Zn(2+)</name>
        <dbReference type="ChEBI" id="CHEBI:29105"/>
    </ligand>
</feature>
<dbReference type="InterPro" id="IPR035985">
    <property type="entry name" value="Ubiquitin-activating_enz"/>
</dbReference>